<evidence type="ECO:0000313" key="12">
    <source>
        <dbReference type="Proteomes" id="UP000070549"/>
    </source>
</evidence>
<evidence type="ECO:0000256" key="3">
    <source>
        <dbReference type="ARBA" id="ARBA00022485"/>
    </source>
</evidence>
<dbReference type="SUPFAM" id="SSF48310">
    <property type="entry name" value="Aldehyde ferredoxin oxidoreductase, C-terminal domains"/>
    <property type="match status" value="1"/>
</dbReference>
<feature type="compositionally biased region" description="Basic and acidic residues" evidence="9">
    <location>
        <begin position="533"/>
        <end position="546"/>
    </location>
</feature>
<dbReference type="InterPro" id="IPR013983">
    <property type="entry name" value="Ald_Fedxn_OxRdtase_N"/>
</dbReference>
<dbReference type="AlphaFoldDB" id="A0A133VGR6"/>
<dbReference type="InterPro" id="IPR036021">
    <property type="entry name" value="Tungsten_al_ferr_oxy-like_C"/>
</dbReference>
<keyword evidence="12" id="KW-1185">Reference proteome</keyword>
<evidence type="ECO:0000256" key="7">
    <source>
        <dbReference type="ARBA" id="ARBA00023014"/>
    </source>
</evidence>
<gene>
    <name evidence="11" type="ORF">AKJ49_00365</name>
</gene>
<organism evidence="11 12">
    <name type="scientific">candidate division MSBL1 archaeon SCGC-AAA382A03</name>
    <dbReference type="NCBI Taxonomy" id="1698278"/>
    <lineage>
        <taxon>Archaea</taxon>
        <taxon>Methanobacteriati</taxon>
        <taxon>Methanobacteriota</taxon>
        <taxon>candidate division MSBL1</taxon>
    </lineage>
</organism>
<dbReference type="InterPro" id="IPR001203">
    <property type="entry name" value="OxRdtase_Ald_Fedxn_C"/>
</dbReference>
<sequence>MQGYIGKILEVDLDAREFSNTELDKNTAKEFLGGRGYGIKLLYDKNKKGVDPLSPKNHLIFMTGPYTGTGPFSAFYNVTTKSPLTGVSLSSHSGGNWGPKLKKAGYDGIIISGKADKPVSLIISNGEAELESAEKLWGKDTKETTEKIEKDYGAKPAVIGPAGENQVRYACIMNDYHRAAGRGGAGAVMGSKNLKAVAVKGDGDIETSESDKVRKIFGKAAKTVNEEAQAFGKLGTPIVLNITNEVGGLPTKNYQRGYFEDADKVSGEYLHENHWIKDYACFSCPLGCGNVTQVEKGEYKCKTEGPEYETLMAFGPNCCNDNIESIIKANDLCDKLGLDTMSMGNSIAFCMELYDEGLITDKELGFDLDWGDHSHIIELVKMTAERKGFGDELAEGSRRIAEKRGGESVEVGGMEPAGYEPRGIQGMALAYATSTRGACHLRATMYVPEVFNEELDRATVKGKVEYLKEMQDRFAIHDSMLICKLGGRNANLDDWNGLSNLLTVVTGENYTGKRLKEIGERIYNLEHKFNEREGGKDSNLPEKFFKPQETGPSEGYKVDKEDFLEALKEYYQLRGWDWK</sequence>
<evidence type="ECO:0000256" key="5">
    <source>
        <dbReference type="ARBA" id="ARBA00023002"/>
    </source>
</evidence>
<dbReference type="Gene3D" id="1.10.599.10">
    <property type="entry name" value="Aldehyde Ferredoxin Oxidoreductase Protein, subunit A, domain 3"/>
    <property type="match status" value="1"/>
</dbReference>
<evidence type="ECO:0000313" key="11">
    <source>
        <dbReference type="EMBL" id="KXB05632.1"/>
    </source>
</evidence>
<dbReference type="Gene3D" id="1.10.569.10">
    <property type="entry name" value="Aldehyde Ferredoxin Oxidoreductase Protein, subunit A, domain 2"/>
    <property type="match status" value="1"/>
</dbReference>
<evidence type="ECO:0000256" key="6">
    <source>
        <dbReference type="ARBA" id="ARBA00023004"/>
    </source>
</evidence>
<evidence type="ECO:0000256" key="8">
    <source>
        <dbReference type="ARBA" id="ARBA00049934"/>
    </source>
</evidence>
<comment type="caution">
    <text evidence="11">The sequence shown here is derived from an EMBL/GenBank/DDBJ whole genome shotgun (WGS) entry which is preliminary data.</text>
</comment>
<dbReference type="PANTHER" id="PTHR30038:SF0">
    <property type="entry name" value="TUNGSTEN-CONTAINING ALDEHYDE FERREDOXIN OXIDOREDUCTASE"/>
    <property type="match status" value="1"/>
</dbReference>
<dbReference type="Pfam" id="PF01314">
    <property type="entry name" value="AFOR_C"/>
    <property type="match status" value="1"/>
</dbReference>
<keyword evidence="3" id="KW-0004">4Fe-4S</keyword>
<evidence type="ECO:0000256" key="1">
    <source>
        <dbReference type="ARBA" id="ARBA00001966"/>
    </source>
</evidence>
<dbReference type="Pfam" id="PF02730">
    <property type="entry name" value="AFOR_N"/>
    <property type="match status" value="1"/>
</dbReference>
<feature type="region of interest" description="Disordered" evidence="9">
    <location>
        <begin position="533"/>
        <end position="553"/>
    </location>
</feature>
<dbReference type="GO" id="GO:0009055">
    <property type="term" value="F:electron transfer activity"/>
    <property type="evidence" value="ECO:0007669"/>
    <property type="project" value="InterPro"/>
</dbReference>
<dbReference type="GO" id="GO:0051539">
    <property type="term" value="F:4 iron, 4 sulfur cluster binding"/>
    <property type="evidence" value="ECO:0007669"/>
    <property type="project" value="UniProtKB-KW"/>
</dbReference>
<keyword evidence="4" id="KW-0479">Metal-binding</keyword>
<comment type="cofactor">
    <cofactor evidence="8">
        <name>tungstopterin</name>
        <dbReference type="ChEBI" id="CHEBI:30402"/>
    </cofactor>
</comment>
<dbReference type="Gene3D" id="3.60.9.10">
    <property type="entry name" value="Aldehyde ferredoxin oxidoreductase, N-terminal domain"/>
    <property type="match status" value="1"/>
</dbReference>
<dbReference type="InterPro" id="IPR051919">
    <property type="entry name" value="W-dependent_AOR"/>
</dbReference>
<keyword evidence="5" id="KW-0560">Oxidoreductase</keyword>
<dbReference type="SUPFAM" id="SSF56228">
    <property type="entry name" value="Aldehyde ferredoxin oxidoreductase, N-terminal domain"/>
    <property type="match status" value="1"/>
</dbReference>
<dbReference type="EMBL" id="LHYC01000006">
    <property type="protein sequence ID" value="KXB05632.1"/>
    <property type="molecule type" value="Genomic_DNA"/>
</dbReference>
<proteinExistence type="inferred from homology"/>
<evidence type="ECO:0000256" key="9">
    <source>
        <dbReference type="SAM" id="MobiDB-lite"/>
    </source>
</evidence>
<dbReference type="GO" id="GO:0046872">
    <property type="term" value="F:metal ion binding"/>
    <property type="evidence" value="ECO:0007669"/>
    <property type="project" value="UniProtKB-KW"/>
</dbReference>
<reference evidence="11 12" key="1">
    <citation type="journal article" date="2016" name="Sci. Rep.">
        <title>Metabolic traits of an uncultured archaeal lineage -MSBL1- from brine pools of the Red Sea.</title>
        <authorList>
            <person name="Mwirichia R."/>
            <person name="Alam I."/>
            <person name="Rashid M."/>
            <person name="Vinu M."/>
            <person name="Ba-Alawi W."/>
            <person name="Anthony Kamau A."/>
            <person name="Kamanda Ngugi D."/>
            <person name="Goker M."/>
            <person name="Klenk H.P."/>
            <person name="Bajic V."/>
            <person name="Stingl U."/>
        </authorList>
    </citation>
    <scope>NUCLEOTIDE SEQUENCE [LARGE SCALE GENOMIC DNA]</scope>
    <source>
        <strain evidence="11">SCGC-AAA382A03</strain>
    </source>
</reference>
<dbReference type="Proteomes" id="UP000070549">
    <property type="component" value="Unassembled WGS sequence"/>
</dbReference>
<keyword evidence="6" id="KW-0408">Iron</keyword>
<protein>
    <recommendedName>
        <fullName evidence="10">Aldehyde ferredoxin oxidoreductase N-terminal domain-containing protein</fullName>
    </recommendedName>
</protein>
<keyword evidence="7" id="KW-0411">Iron-sulfur</keyword>
<evidence type="ECO:0000256" key="2">
    <source>
        <dbReference type="ARBA" id="ARBA00011032"/>
    </source>
</evidence>
<dbReference type="GO" id="GO:0016625">
    <property type="term" value="F:oxidoreductase activity, acting on the aldehyde or oxo group of donors, iron-sulfur protein as acceptor"/>
    <property type="evidence" value="ECO:0007669"/>
    <property type="project" value="InterPro"/>
</dbReference>
<evidence type="ECO:0000256" key="4">
    <source>
        <dbReference type="ARBA" id="ARBA00022723"/>
    </source>
</evidence>
<dbReference type="PANTHER" id="PTHR30038">
    <property type="entry name" value="ALDEHYDE FERREDOXIN OXIDOREDUCTASE"/>
    <property type="match status" value="1"/>
</dbReference>
<dbReference type="InterPro" id="IPR036503">
    <property type="entry name" value="Ald_Fedxn_OxRdtase_N_sf"/>
</dbReference>
<dbReference type="SMART" id="SM00790">
    <property type="entry name" value="AFOR_N"/>
    <property type="match status" value="1"/>
</dbReference>
<dbReference type="InterPro" id="IPR013985">
    <property type="entry name" value="Ald_Fedxn_OxRdtase_dom3"/>
</dbReference>
<dbReference type="PATRIC" id="fig|1698278.3.peg.449"/>
<comment type="cofactor">
    <cofactor evidence="1">
        <name>[4Fe-4S] cluster</name>
        <dbReference type="ChEBI" id="CHEBI:49883"/>
    </cofactor>
</comment>
<accession>A0A133VGR6</accession>
<evidence type="ECO:0000259" key="10">
    <source>
        <dbReference type="SMART" id="SM00790"/>
    </source>
</evidence>
<comment type="similarity">
    <text evidence="2">Belongs to the AOR/FOR family.</text>
</comment>
<name>A0A133VGR6_9EURY</name>
<feature type="domain" description="Aldehyde ferredoxin oxidoreductase N-terminal" evidence="10">
    <location>
        <begin position="4"/>
        <end position="203"/>
    </location>
</feature>
<dbReference type="InterPro" id="IPR013984">
    <property type="entry name" value="Ald_Fedxn_OxRdtase_dom2"/>
</dbReference>